<dbReference type="OrthoDB" id="10063670at2759"/>
<comment type="caution">
    <text evidence="2">The sequence shown here is derived from an EMBL/GenBank/DDBJ whole genome shotgun (WGS) entry which is preliminary data.</text>
</comment>
<evidence type="ECO:0000313" key="5">
    <source>
        <dbReference type="EMBL" id="CAF4174521.1"/>
    </source>
</evidence>
<feature type="chain" id="PRO_5035682788" evidence="1">
    <location>
        <begin position="24"/>
        <end position="78"/>
    </location>
</feature>
<keyword evidence="1" id="KW-0732">Signal</keyword>
<dbReference type="AlphaFoldDB" id="A0A813RMB3"/>
<dbReference type="Proteomes" id="UP000663844">
    <property type="component" value="Unassembled WGS sequence"/>
</dbReference>
<sequence length="78" mass="7916">MQFANQMKILLIFLFILSHSASGGPLTYAACQTACNKGAMSCYGSAGVIFGVGAVLTCGLAQGSCMVACTPLLAPIIP</sequence>
<proteinExistence type="predicted"/>
<evidence type="ECO:0000313" key="3">
    <source>
        <dbReference type="EMBL" id="CAF0809112.1"/>
    </source>
</evidence>
<name>A0A813RMB3_9BILA</name>
<feature type="signal peptide" evidence="1">
    <location>
        <begin position="1"/>
        <end position="23"/>
    </location>
</feature>
<organism evidence="2 6">
    <name type="scientific">Adineta steineri</name>
    <dbReference type="NCBI Taxonomy" id="433720"/>
    <lineage>
        <taxon>Eukaryota</taxon>
        <taxon>Metazoa</taxon>
        <taxon>Spiralia</taxon>
        <taxon>Gnathifera</taxon>
        <taxon>Rotifera</taxon>
        <taxon>Eurotatoria</taxon>
        <taxon>Bdelloidea</taxon>
        <taxon>Adinetida</taxon>
        <taxon>Adinetidae</taxon>
        <taxon>Adineta</taxon>
    </lineage>
</organism>
<evidence type="ECO:0000256" key="1">
    <source>
        <dbReference type="SAM" id="SignalP"/>
    </source>
</evidence>
<reference evidence="2" key="1">
    <citation type="submission" date="2021-02" db="EMBL/GenBank/DDBJ databases">
        <authorList>
            <person name="Nowell W R."/>
        </authorList>
    </citation>
    <scope>NUCLEOTIDE SEQUENCE</scope>
</reference>
<evidence type="ECO:0000313" key="6">
    <source>
        <dbReference type="Proteomes" id="UP000663845"/>
    </source>
</evidence>
<dbReference type="EMBL" id="CAJNOG010000024">
    <property type="protein sequence ID" value="CAF0783321.1"/>
    <property type="molecule type" value="Genomic_DNA"/>
</dbReference>
<dbReference type="EMBL" id="CAJOAZ010007969">
    <property type="protein sequence ID" value="CAF4174521.1"/>
    <property type="molecule type" value="Genomic_DNA"/>
</dbReference>
<gene>
    <name evidence="2" type="ORF">JYZ213_LOCUS4304</name>
    <name evidence="4" type="ORF">OKA104_LOCUS34671</name>
    <name evidence="5" type="ORF">OXD698_LOCUS39366</name>
    <name evidence="3" type="ORF">VCS650_LOCUS4442</name>
</gene>
<accession>A0A813RMB3</accession>
<dbReference type="Proteomes" id="UP000663881">
    <property type="component" value="Unassembled WGS sequence"/>
</dbReference>
<dbReference type="EMBL" id="CAJNON010000025">
    <property type="protein sequence ID" value="CAF0809112.1"/>
    <property type="molecule type" value="Genomic_DNA"/>
</dbReference>
<dbReference type="EMBL" id="CAJOAY010004774">
    <property type="protein sequence ID" value="CAF4082890.1"/>
    <property type="molecule type" value="Genomic_DNA"/>
</dbReference>
<dbReference type="Proteomes" id="UP000663845">
    <property type="component" value="Unassembled WGS sequence"/>
</dbReference>
<protein>
    <submittedName>
        <fullName evidence="2">Uncharacterized protein</fullName>
    </submittedName>
</protein>
<evidence type="ECO:0000313" key="2">
    <source>
        <dbReference type="EMBL" id="CAF0783321.1"/>
    </source>
</evidence>
<dbReference type="Proteomes" id="UP000663891">
    <property type="component" value="Unassembled WGS sequence"/>
</dbReference>
<evidence type="ECO:0000313" key="4">
    <source>
        <dbReference type="EMBL" id="CAF4082890.1"/>
    </source>
</evidence>